<reference evidence="11" key="1">
    <citation type="journal article" date="2019" name="Int. J. Syst. Evol. Microbiol.">
        <title>The Global Catalogue of Microorganisms (GCM) 10K type strain sequencing project: providing services to taxonomists for standard genome sequencing and annotation.</title>
        <authorList>
            <consortium name="The Broad Institute Genomics Platform"/>
            <consortium name="The Broad Institute Genome Sequencing Center for Infectious Disease"/>
            <person name="Wu L."/>
            <person name="Ma J."/>
        </authorList>
    </citation>
    <scope>NUCLEOTIDE SEQUENCE [LARGE SCALE GENOMIC DNA]</scope>
    <source>
        <strain evidence="11">JCM 17498</strain>
    </source>
</reference>
<feature type="binding site" evidence="6">
    <location>
        <position position="240"/>
    </location>
    <ligand>
        <name>Mg(2+)</name>
        <dbReference type="ChEBI" id="CHEBI:18420"/>
    </ligand>
</feature>
<keyword evidence="11" id="KW-1185">Reference proteome</keyword>
<dbReference type="NCBIfam" id="NF003661">
    <property type="entry name" value="PRK05291.1-3"/>
    <property type="match status" value="1"/>
</dbReference>
<evidence type="ECO:0000256" key="3">
    <source>
        <dbReference type="ARBA" id="ARBA00022741"/>
    </source>
</evidence>
<comment type="cofactor">
    <cofactor evidence="6">
        <name>K(+)</name>
        <dbReference type="ChEBI" id="CHEBI:29103"/>
    </cofactor>
    <text evidence="6">Binds 1 potassium ion per subunit.</text>
</comment>
<dbReference type="Gene3D" id="1.20.120.430">
    <property type="entry name" value="tRNA modification GTPase MnmE domain 2"/>
    <property type="match status" value="1"/>
</dbReference>
<feature type="binding site" evidence="6">
    <location>
        <begin position="280"/>
        <end position="283"/>
    </location>
    <ligand>
        <name>GTP</name>
        <dbReference type="ChEBI" id="CHEBI:37565"/>
    </ligand>
</feature>
<dbReference type="InterPro" id="IPR005225">
    <property type="entry name" value="Small_GTP-bd"/>
</dbReference>
<feature type="domain" description="MnmE helical" evidence="9">
    <location>
        <begin position="131"/>
        <end position="433"/>
    </location>
</feature>
<keyword evidence="6" id="KW-0460">Magnesium</keyword>
<dbReference type="InterPro" id="IPR027266">
    <property type="entry name" value="TrmE/GcvT-like"/>
</dbReference>
<dbReference type="Gene3D" id="3.40.50.300">
    <property type="entry name" value="P-loop containing nucleotide triphosphate hydrolases"/>
    <property type="match status" value="1"/>
</dbReference>
<evidence type="ECO:0000259" key="7">
    <source>
        <dbReference type="Pfam" id="PF01926"/>
    </source>
</evidence>
<dbReference type="HAMAP" id="MF_00379">
    <property type="entry name" value="GTPase_MnmE"/>
    <property type="match status" value="1"/>
</dbReference>
<dbReference type="InterPro" id="IPR027417">
    <property type="entry name" value="P-loop_NTPase"/>
</dbReference>
<comment type="caution">
    <text evidence="6">Lacks conserved residue(s) required for the propagation of feature annotation.</text>
</comment>
<evidence type="ECO:0000259" key="9">
    <source>
        <dbReference type="Pfam" id="PF12631"/>
    </source>
</evidence>
<keyword evidence="2 6" id="KW-0819">tRNA processing</keyword>
<comment type="subunit">
    <text evidence="6">Homodimer. Heterotetramer of two MnmE and two MnmG subunits.</text>
</comment>
<keyword evidence="6" id="KW-0378">Hydrolase</keyword>
<dbReference type="EMBL" id="BAABBF010000001">
    <property type="protein sequence ID" value="GAA3694632.1"/>
    <property type="molecule type" value="Genomic_DNA"/>
</dbReference>
<dbReference type="NCBIfam" id="TIGR00231">
    <property type="entry name" value="small_GTP"/>
    <property type="match status" value="1"/>
</dbReference>
<dbReference type="InterPro" id="IPR031168">
    <property type="entry name" value="G_TrmE"/>
</dbReference>
<dbReference type="Proteomes" id="UP001500523">
    <property type="component" value="Unassembled WGS sequence"/>
</dbReference>
<dbReference type="InterPro" id="IPR027368">
    <property type="entry name" value="MnmE_dom2"/>
</dbReference>
<dbReference type="SUPFAM" id="SSF103025">
    <property type="entry name" value="Folate-binding domain"/>
    <property type="match status" value="1"/>
</dbReference>
<protein>
    <recommendedName>
        <fullName evidence="6">tRNA modification GTPase MnmE</fullName>
        <ecNumber evidence="6">3.6.-.-</ecNumber>
    </recommendedName>
</protein>
<dbReference type="EC" id="3.6.-.-" evidence="6"/>
<keyword evidence="3 6" id="KW-0547">Nucleotide-binding</keyword>
<evidence type="ECO:0000256" key="4">
    <source>
        <dbReference type="ARBA" id="ARBA00022958"/>
    </source>
</evidence>
<dbReference type="InterPro" id="IPR004520">
    <property type="entry name" value="GTPase_MnmE"/>
</dbReference>
<comment type="caution">
    <text evidence="10">The sequence shown here is derived from an EMBL/GenBank/DDBJ whole genome shotgun (WGS) entry which is preliminary data.</text>
</comment>
<comment type="similarity">
    <text evidence="1 6">Belongs to the TRAFAC class TrmE-Era-EngA-EngB-Septin-like GTPase superfamily. TrmE GTPase family.</text>
</comment>
<dbReference type="CDD" id="cd04164">
    <property type="entry name" value="trmE"/>
    <property type="match status" value="1"/>
</dbReference>
<keyword evidence="5 6" id="KW-0342">GTP-binding</keyword>
<feature type="binding site" evidence="6">
    <location>
        <position position="31"/>
    </location>
    <ligand>
        <name>(6S)-5-formyl-5,6,7,8-tetrahydrofolate</name>
        <dbReference type="ChEBI" id="CHEBI:57457"/>
    </ligand>
</feature>
<dbReference type="Pfam" id="PF10396">
    <property type="entry name" value="TrmE_N"/>
    <property type="match status" value="1"/>
</dbReference>
<feature type="binding site" evidence="6">
    <location>
        <position position="260"/>
    </location>
    <ligand>
        <name>K(+)</name>
        <dbReference type="ChEBI" id="CHEBI:29103"/>
    </ligand>
</feature>
<dbReference type="PANTHER" id="PTHR42714">
    <property type="entry name" value="TRNA MODIFICATION GTPASE GTPBP3"/>
    <property type="match status" value="1"/>
</dbReference>
<feature type="binding site" evidence="6">
    <location>
        <position position="88"/>
    </location>
    <ligand>
        <name>(6S)-5-formyl-5,6,7,8-tetrahydrofolate</name>
        <dbReference type="ChEBI" id="CHEBI:57457"/>
    </ligand>
</feature>
<comment type="function">
    <text evidence="6">Exhibits a very high intrinsic GTPase hydrolysis rate. Involved in the addition of a carboxymethylaminomethyl (cmnm) group at the wobble position (U34) of certain tRNAs, forming tRNA-cmnm(5)s(2)U34.</text>
</comment>
<dbReference type="PANTHER" id="PTHR42714:SF2">
    <property type="entry name" value="TRNA MODIFICATION GTPASE GTPBP3, MITOCHONDRIAL"/>
    <property type="match status" value="1"/>
</dbReference>
<sequence length="436" mass="46148">MRVSDVTGTMMGDTIFAVSSGRPPAGIAVIRLSGPQARDAATALAGRLPEPRHASLRGLRDGAGALLDRALVILFPGPATATGEDVVEFHCHGGRAVTRAVERALAAQLGCRLAEPGEFTRRALLNGRIDLAEAEGLADLLEAETEGQRVAALAAAEGRISRQVADWLAQVAALSARIEAELDHADEDDVAADDSHVAAVRDEAIMLGHAIAAVASAPPVERLHDGIRVVIGGPPNAGKSTLLNLLTERDAAIVSPIAGTTRDKIEAGVRRHGIAYNMVDTAGLTDTDDVVEAIGVERATAAINAADVLVWLADEPPPRDDGLWVHARGDAVGREAIPAGRVAMVRQDRPETVEALWWLIEDRAKALLPQVDALPLRERHRSWCKAAATALETMPVDPLLIGEHLREARRSLAAVIGVDATEIMLDALFSRFCLGK</sequence>
<feature type="binding site" evidence="6">
    <location>
        <position position="261"/>
    </location>
    <ligand>
        <name>Mg(2+)</name>
        <dbReference type="ChEBI" id="CHEBI:18420"/>
    </ligand>
</feature>
<feature type="domain" description="G" evidence="7">
    <location>
        <begin position="228"/>
        <end position="315"/>
    </location>
</feature>
<evidence type="ECO:0000313" key="11">
    <source>
        <dbReference type="Proteomes" id="UP001500523"/>
    </source>
</evidence>
<dbReference type="Gene3D" id="3.30.1360.120">
    <property type="entry name" value="Probable tRNA modification gtpase trme, domain 1"/>
    <property type="match status" value="1"/>
</dbReference>
<dbReference type="SUPFAM" id="SSF52540">
    <property type="entry name" value="P-loop containing nucleoside triphosphate hydrolases"/>
    <property type="match status" value="1"/>
</dbReference>
<feature type="binding site" evidence="6">
    <location>
        <position position="257"/>
    </location>
    <ligand>
        <name>K(+)</name>
        <dbReference type="ChEBI" id="CHEBI:29103"/>
    </ligand>
</feature>
<feature type="binding site" evidence="6">
    <location>
        <position position="236"/>
    </location>
    <ligand>
        <name>K(+)</name>
        <dbReference type="ChEBI" id="CHEBI:29103"/>
    </ligand>
</feature>
<keyword evidence="6" id="KW-0479">Metal-binding</keyword>
<evidence type="ECO:0000313" key="10">
    <source>
        <dbReference type="EMBL" id="GAA3694632.1"/>
    </source>
</evidence>
<dbReference type="CDD" id="cd14858">
    <property type="entry name" value="TrmE_N"/>
    <property type="match status" value="1"/>
</dbReference>
<feature type="binding site" evidence="6">
    <location>
        <position position="255"/>
    </location>
    <ligand>
        <name>K(+)</name>
        <dbReference type="ChEBI" id="CHEBI:29103"/>
    </ligand>
</feature>
<dbReference type="InterPro" id="IPR006073">
    <property type="entry name" value="GTP-bd"/>
</dbReference>
<dbReference type="Pfam" id="PF12631">
    <property type="entry name" value="MnmE_helical"/>
    <property type="match status" value="1"/>
</dbReference>
<evidence type="ECO:0000256" key="5">
    <source>
        <dbReference type="ARBA" id="ARBA00023134"/>
    </source>
</evidence>
<gene>
    <name evidence="6 10" type="primary">mnmE</name>
    <name evidence="6" type="synonym">trmE</name>
    <name evidence="10" type="ORF">GCM10022268_01760</name>
</gene>
<feature type="binding site" evidence="6">
    <location>
        <begin position="255"/>
        <end position="261"/>
    </location>
    <ligand>
        <name>GTP</name>
        <dbReference type="ChEBI" id="CHEBI:37565"/>
    </ligand>
</feature>
<feature type="binding site" evidence="6">
    <location>
        <position position="436"/>
    </location>
    <ligand>
        <name>(6S)-5-formyl-5,6,7,8-tetrahydrofolate</name>
        <dbReference type="ChEBI" id="CHEBI:57457"/>
    </ligand>
</feature>
<keyword evidence="4 6" id="KW-0630">Potassium</keyword>
<feature type="domain" description="GTP-binding protein TrmE N-terminal" evidence="8">
    <location>
        <begin position="14"/>
        <end position="128"/>
    </location>
</feature>
<dbReference type="Pfam" id="PF01926">
    <property type="entry name" value="MMR_HSR1"/>
    <property type="match status" value="1"/>
</dbReference>
<accession>A0ABP7CSL3</accession>
<feature type="binding site" evidence="6">
    <location>
        <begin position="236"/>
        <end position="241"/>
    </location>
    <ligand>
        <name>GTP</name>
        <dbReference type="ChEBI" id="CHEBI:37565"/>
    </ligand>
</feature>
<evidence type="ECO:0000259" key="8">
    <source>
        <dbReference type="Pfam" id="PF10396"/>
    </source>
</evidence>
<feature type="binding site" evidence="6">
    <location>
        <position position="128"/>
    </location>
    <ligand>
        <name>(6S)-5-formyl-5,6,7,8-tetrahydrofolate</name>
        <dbReference type="ChEBI" id="CHEBI:57457"/>
    </ligand>
</feature>
<organism evidence="10 11">
    <name type="scientific">Sphingomonas cynarae</name>
    <dbReference type="NCBI Taxonomy" id="930197"/>
    <lineage>
        <taxon>Bacteria</taxon>
        <taxon>Pseudomonadati</taxon>
        <taxon>Pseudomonadota</taxon>
        <taxon>Alphaproteobacteria</taxon>
        <taxon>Sphingomonadales</taxon>
        <taxon>Sphingomonadaceae</taxon>
        <taxon>Sphingomonas</taxon>
    </lineage>
</organism>
<dbReference type="InterPro" id="IPR018948">
    <property type="entry name" value="GTP-bd_TrmE_N"/>
</dbReference>
<proteinExistence type="inferred from homology"/>
<name>A0ABP7CSL3_9SPHN</name>
<evidence type="ECO:0000256" key="6">
    <source>
        <dbReference type="HAMAP-Rule" id="MF_00379"/>
    </source>
</evidence>
<dbReference type="InterPro" id="IPR025867">
    <property type="entry name" value="MnmE_helical"/>
</dbReference>
<comment type="subcellular location">
    <subcellularLocation>
        <location evidence="6">Cytoplasm</location>
    </subcellularLocation>
</comment>
<keyword evidence="6" id="KW-0963">Cytoplasm</keyword>
<evidence type="ECO:0000256" key="2">
    <source>
        <dbReference type="ARBA" id="ARBA00022694"/>
    </source>
</evidence>
<evidence type="ECO:0000256" key="1">
    <source>
        <dbReference type="ARBA" id="ARBA00011043"/>
    </source>
</evidence>